<comment type="caution">
    <text evidence="2">The sequence shown here is derived from an EMBL/GenBank/DDBJ whole genome shotgun (WGS) entry which is preliminary data.</text>
</comment>
<evidence type="ECO:0000313" key="2">
    <source>
        <dbReference type="EMBL" id="KAK2825158.1"/>
    </source>
</evidence>
<evidence type="ECO:0000256" key="1">
    <source>
        <dbReference type="SAM" id="MobiDB-lite"/>
    </source>
</evidence>
<feature type="compositionally biased region" description="Low complexity" evidence="1">
    <location>
        <begin position="145"/>
        <end position="158"/>
    </location>
</feature>
<gene>
    <name evidence="2" type="ORF">Q7C36_019085</name>
</gene>
<feature type="region of interest" description="Disordered" evidence="1">
    <location>
        <begin position="142"/>
        <end position="165"/>
    </location>
</feature>
<reference evidence="2" key="1">
    <citation type="submission" date="2023-08" db="EMBL/GenBank/DDBJ databases">
        <title>Pelteobagrus vachellii genome.</title>
        <authorList>
            <person name="Liu H."/>
        </authorList>
    </citation>
    <scope>NUCLEOTIDE SEQUENCE</scope>
    <source>
        <strain evidence="2">PRFRI_2022a</strain>
        <tissue evidence="2">Muscle</tissue>
    </source>
</reference>
<dbReference type="Proteomes" id="UP001187315">
    <property type="component" value="Unassembled WGS sequence"/>
</dbReference>
<dbReference type="EMBL" id="JAVHJS010000020">
    <property type="protein sequence ID" value="KAK2825158.1"/>
    <property type="molecule type" value="Genomic_DNA"/>
</dbReference>
<accession>A0AA88LVP8</accession>
<sequence>MFGQEPRLPVDFLLGRVQETVLGNTHEWVLEHQRRLHVAFEGARERLKTAAERPKLHHDQYVRSIPLEEGQLVYLRELGTGGRHKIQNLNPAGRLFQTSWRTNHRSSVDVGFLTSFFMHPPAHAQTTPLTPESLEKIVEGIMERQQQQQQQQQQQKQQPEQRKRTKTCLACGQPKSRYENDGSFVHFFLINKALSDISTALQRSLKLTVVKD</sequence>
<organism evidence="2 3">
    <name type="scientific">Tachysurus vachellii</name>
    <name type="common">Darkbarbel catfish</name>
    <name type="synonym">Pelteobagrus vachellii</name>
    <dbReference type="NCBI Taxonomy" id="175792"/>
    <lineage>
        <taxon>Eukaryota</taxon>
        <taxon>Metazoa</taxon>
        <taxon>Chordata</taxon>
        <taxon>Craniata</taxon>
        <taxon>Vertebrata</taxon>
        <taxon>Euteleostomi</taxon>
        <taxon>Actinopterygii</taxon>
        <taxon>Neopterygii</taxon>
        <taxon>Teleostei</taxon>
        <taxon>Ostariophysi</taxon>
        <taxon>Siluriformes</taxon>
        <taxon>Bagridae</taxon>
        <taxon>Tachysurus</taxon>
    </lineage>
</organism>
<name>A0AA88LVP8_TACVA</name>
<keyword evidence="3" id="KW-1185">Reference proteome</keyword>
<evidence type="ECO:0000313" key="3">
    <source>
        <dbReference type="Proteomes" id="UP001187315"/>
    </source>
</evidence>
<protein>
    <submittedName>
        <fullName evidence="2">Uncharacterized protein</fullName>
    </submittedName>
</protein>
<dbReference type="AlphaFoldDB" id="A0AA88LVP8"/>
<proteinExistence type="predicted"/>